<dbReference type="Proteomes" id="UP000461010">
    <property type="component" value="Unassembled WGS sequence"/>
</dbReference>
<keyword evidence="1" id="KW-0521">NADP</keyword>
<dbReference type="Proteomes" id="UP000472839">
    <property type="component" value="Unassembled WGS sequence"/>
</dbReference>
<dbReference type="GO" id="GO:0000286">
    <property type="term" value="F:alanine dehydrogenase activity"/>
    <property type="evidence" value="ECO:0007669"/>
    <property type="project" value="TreeGrafter"/>
</dbReference>
<dbReference type="GO" id="GO:0005886">
    <property type="term" value="C:plasma membrane"/>
    <property type="evidence" value="ECO:0007669"/>
    <property type="project" value="TreeGrafter"/>
</dbReference>
<reference evidence="7 8" key="1">
    <citation type="submission" date="2019-10" db="EMBL/GenBank/DDBJ databases">
        <title>Poseidonibacter ostreae sp. nov., isolated from the gut of the Ostrea denselamellosa.</title>
        <authorList>
            <person name="Choi A."/>
        </authorList>
    </citation>
    <scope>NUCLEOTIDE SEQUENCE [LARGE SCALE GENOMIC DNA]</scope>
    <source>
        <strain evidence="5 8">SJOD-M-33</strain>
        <strain evidence="6 7">SJOD-M-5</strain>
    </source>
</reference>
<gene>
    <name evidence="6" type="ORF">GBG18_00200</name>
    <name evidence="5" type="ORF">GBG19_12655</name>
</gene>
<organism evidence="5 8">
    <name type="scientific">Poseidonibacter ostreae</name>
    <dbReference type="NCBI Taxonomy" id="2654171"/>
    <lineage>
        <taxon>Bacteria</taxon>
        <taxon>Pseudomonadati</taxon>
        <taxon>Campylobacterota</taxon>
        <taxon>Epsilonproteobacteria</taxon>
        <taxon>Campylobacterales</taxon>
        <taxon>Arcobacteraceae</taxon>
        <taxon>Poseidonibacter</taxon>
    </lineage>
</organism>
<dbReference type="EMBL" id="WFKJ01000001">
    <property type="protein sequence ID" value="KAB7892929.1"/>
    <property type="molecule type" value="Genomic_DNA"/>
</dbReference>
<feature type="domain" description="Alanine dehydrogenase/pyridine nucleotide transhydrogenase N-terminal" evidence="4">
    <location>
        <begin position="12"/>
        <end position="134"/>
    </location>
</feature>
<dbReference type="Gene3D" id="3.40.50.720">
    <property type="entry name" value="NAD(P)-binding Rossmann-like Domain"/>
    <property type="match status" value="2"/>
</dbReference>
<dbReference type="InterPro" id="IPR007886">
    <property type="entry name" value="AlaDH/PNT_N"/>
</dbReference>
<evidence type="ECO:0000256" key="1">
    <source>
        <dbReference type="ARBA" id="ARBA00022857"/>
    </source>
</evidence>
<dbReference type="GO" id="GO:0006524">
    <property type="term" value="P:alanine catabolic process"/>
    <property type="evidence" value="ECO:0007669"/>
    <property type="project" value="TreeGrafter"/>
</dbReference>
<dbReference type="SMART" id="SM01003">
    <property type="entry name" value="AlaDh_PNT_N"/>
    <property type="match status" value="1"/>
</dbReference>
<evidence type="ECO:0000313" key="5">
    <source>
        <dbReference type="EMBL" id="KAB7886188.1"/>
    </source>
</evidence>
<dbReference type="Pfam" id="PF01488">
    <property type="entry name" value="Shikimate_DH"/>
    <property type="match status" value="1"/>
</dbReference>
<dbReference type="PANTHER" id="PTHR42795:SF1">
    <property type="entry name" value="ALANINE DEHYDROGENASE"/>
    <property type="match status" value="1"/>
</dbReference>
<dbReference type="SUPFAM" id="SSF51735">
    <property type="entry name" value="NAD(P)-binding Rossmann-fold domains"/>
    <property type="match status" value="1"/>
</dbReference>
<evidence type="ECO:0000313" key="7">
    <source>
        <dbReference type="Proteomes" id="UP000461010"/>
    </source>
</evidence>
<dbReference type="AlphaFoldDB" id="A0A6L4WPR7"/>
<evidence type="ECO:0000259" key="4">
    <source>
        <dbReference type="SMART" id="SM01003"/>
    </source>
</evidence>
<dbReference type="SUPFAM" id="SSF52283">
    <property type="entry name" value="Formate/glycerate dehydrogenase catalytic domain-like"/>
    <property type="match status" value="1"/>
</dbReference>
<sequence>MKELSNAFKNIALVKEIESPENPGGLEKRVSLTPLDVGRLTKKGIEVFVENGAGLGVGFSDIEYLSNGAIMQNADEIYKNKEMIIKFKGPSLDSILQMKKGSTLFCMAHFDSFPKRAKMLEDNQINVIAMEEILESPKVQTDDQILSRVGMADALKDFIISKTIKDLRIFVIGRNERLAGAVRRAGNRNPKSLNMLYEDITFEELKYTDKNTMYFYDSKSFNVKNNLLEKLKQTSAHIFDLHQFEEENGINAILNYRKEHKPFEFGLRRIECLHVTGQAGARYGIKLLQENKPALDIKEAKVLVLGYGNVARGAMHELSNQGFKNIHILGRTQTSKERIEEYLEDVDLVINGADIPKEIRGITYLVSNDHLKRVIPNGSVVIDLVGGSITNRSAIEPVINCTYLTAPSFVQDGVTISALWGWPMLGMMKESATKYSSQIVDVLINTEKIIDGLGNLSVGVKKALVCGPFERSSNK</sequence>
<dbReference type="InterPro" id="IPR007698">
    <property type="entry name" value="AlaDH/PNT_NAD(H)-bd"/>
</dbReference>
<dbReference type="Pfam" id="PF05222">
    <property type="entry name" value="AlaDh_PNT_N"/>
    <property type="match status" value="1"/>
</dbReference>
<dbReference type="InterPro" id="IPR036291">
    <property type="entry name" value="NAD(P)-bd_dom_sf"/>
</dbReference>
<dbReference type="RefSeq" id="WP_152187315.1">
    <property type="nucleotide sequence ID" value="NZ_WFKI01000073.1"/>
</dbReference>
<evidence type="ECO:0000259" key="3">
    <source>
        <dbReference type="SMART" id="SM01002"/>
    </source>
</evidence>
<dbReference type="SMART" id="SM01002">
    <property type="entry name" value="AlaDh_PNT_C"/>
    <property type="match status" value="1"/>
</dbReference>
<keyword evidence="2" id="KW-0560">Oxidoreductase</keyword>
<proteinExistence type="predicted"/>
<evidence type="ECO:0000313" key="6">
    <source>
        <dbReference type="EMBL" id="KAB7892929.1"/>
    </source>
</evidence>
<accession>A0A6L4WPR7</accession>
<evidence type="ECO:0000313" key="8">
    <source>
        <dbReference type="Proteomes" id="UP000472839"/>
    </source>
</evidence>
<comment type="caution">
    <text evidence="5">The sequence shown here is derived from an EMBL/GenBank/DDBJ whole genome shotgun (WGS) entry which is preliminary data.</text>
</comment>
<name>A0A6L4WPR7_9BACT</name>
<dbReference type="PANTHER" id="PTHR42795">
    <property type="entry name" value="ALANINE DEHYDROGENASE"/>
    <property type="match status" value="1"/>
</dbReference>
<evidence type="ECO:0000256" key="2">
    <source>
        <dbReference type="ARBA" id="ARBA00023002"/>
    </source>
</evidence>
<dbReference type="EMBL" id="WFKK01000045">
    <property type="protein sequence ID" value="KAB7886188.1"/>
    <property type="molecule type" value="Genomic_DNA"/>
</dbReference>
<keyword evidence="7" id="KW-1185">Reference proteome</keyword>
<feature type="domain" description="Alanine dehydrogenase/pyridine nucleotide transhydrogenase NAD(H)-binding" evidence="3">
    <location>
        <begin position="277"/>
        <end position="418"/>
    </location>
</feature>
<dbReference type="InterPro" id="IPR006151">
    <property type="entry name" value="Shikm_DH/Glu-tRNA_Rdtase"/>
</dbReference>
<protein>
    <submittedName>
        <fullName evidence="5">Alanine dehydrogenase</fullName>
    </submittedName>
</protein>